<feature type="binding site" evidence="8">
    <location>
        <position position="24"/>
    </location>
    <ligand>
        <name>phosphoenolpyruvate</name>
        <dbReference type="ChEBI" id="CHEBI:58702"/>
    </ligand>
</feature>
<comment type="subcellular location">
    <subcellularLocation>
        <location evidence="8">Cytoplasm</location>
    </subcellularLocation>
</comment>
<feature type="binding site" evidence="8">
    <location>
        <position position="338"/>
    </location>
    <ligand>
        <name>phosphoenolpyruvate</name>
        <dbReference type="ChEBI" id="CHEBI:58702"/>
    </ligand>
</feature>
<dbReference type="PANTHER" id="PTHR21090">
    <property type="entry name" value="AROM/DEHYDROQUINATE SYNTHASE"/>
    <property type="match status" value="1"/>
</dbReference>
<dbReference type="AlphaFoldDB" id="A0A511DLK2"/>
<evidence type="ECO:0000256" key="7">
    <source>
        <dbReference type="ARBA" id="ARBA00044633"/>
    </source>
</evidence>
<feature type="binding site" evidence="8">
    <location>
        <position position="165"/>
    </location>
    <ligand>
        <name>3-phosphoshikimate</name>
        <dbReference type="ChEBI" id="CHEBI:145989"/>
    </ligand>
</feature>
<comment type="function">
    <text evidence="8">Catalyzes the transfer of the enolpyruvyl moiety of phosphoenolpyruvate (PEP) to the 5-hydroxyl of shikimate-3-phosphate (S3P) to produce enolpyruvyl shikimate-3-phosphate and inorganic phosphate.</text>
</comment>
<dbReference type="GO" id="GO:0009073">
    <property type="term" value="P:aromatic amino acid family biosynthetic process"/>
    <property type="evidence" value="ECO:0007669"/>
    <property type="project" value="UniProtKB-KW"/>
</dbReference>
<dbReference type="InterPro" id="IPR001986">
    <property type="entry name" value="Enolpyruvate_Tfrase_dom"/>
</dbReference>
<feature type="binding site" evidence="8">
    <location>
        <position position="25"/>
    </location>
    <ligand>
        <name>3-phosphoshikimate</name>
        <dbReference type="ChEBI" id="CHEBI:145989"/>
    </ligand>
</feature>
<dbReference type="Gene3D" id="3.65.10.10">
    <property type="entry name" value="Enolpyruvate transferase domain"/>
    <property type="match status" value="2"/>
</dbReference>
<keyword evidence="11" id="KW-1185">Reference proteome</keyword>
<comment type="subunit">
    <text evidence="8">Monomer.</text>
</comment>
<comment type="pathway">
    <text evidence="1 8">Metabolic intermediate biosynthesis; chorismate biosynthesis; chorismate from D-erythrose 4-phosphate and phosphoenolpyruvate: step 6/7.</text>
</comment>
<reference evidence="10 11" key="1">
    <citation type="submission" date="2019-07" db="EMBL/GenBank/DDBJ databases">
        <title>Whole genome shotgun sequence of Pseudonocardia sulfidoxydans NBRC 16205.</title>
        <authorList>
            <person name="Hosoyama A."/>
            <person name="Uohara A."/>
            <person name="Ohji S."/>
            <person name="Ichikawa N."/>
        </authorList>
    </citation>
    <scope>NUCLEOTIDE SEQUENCE [LARGE SCALE GENOMIC DNA]</scope>
    <source>
        <strain evidence="10 11">NBRC 16205</strain>
    </source>
</reference>
<feature type="active site" description="Proton acceptor" evidence="8">
    <location>
        <position position="307"/>
    </location>
</feature>
<feature type="binding site" evidence="8">
    <location>
        <position position="382"/>
    </location>
    <ligand>
        <name>phosphoenolpyruvate</name>
        <dbReference type="ChEBI" id="CHEBI:58702"/>
    </ligand>
</feature>
<dbReference type="NCBIfam" id="TIGR01356">
    <property type="entry name" value="aroA"/>
    <property type="match status" value="1"/>
</dbReference>
<dbReference type="InterPro" id="IPR013792">
    <property type="entry name" value="RNA3'P_cycl/enolpyr_Trfase_a/b"/>
</dbReference>
<keyword evidence="5 8" id="KW-0808">Transferase</keyword>
<dbReference type="SUPFAM" id="SSF55205">
    <property type="entry name" value="EPT/RTPC-like"/>
    <property type="match status" value="1"/>
</dbReference>
<sequence>MTGTWPAPHATAPVRGRVTVPGSKSMTNRAILLAALSGGPASVDGAPATRDTMLMVEALRAMRVPIDVDGEHVTVHRHAGLAAGSVDCGLAGTVMRFMPPAAALVEGVVRFDGDERARERPMGPVLDALRSLGAVIVGDSLPFVVVGEGGIDGGTVTIDASESSQFVSGLLLSAARFDKGVTVVHDGKPVPSLPHIDMTVAMLRHAGVVVDDSEPNTWRVEPGQIAPTDWVVEPDLSNASVFLAAAAVTAGSVTVAGWPAESTQPGIGILPVLREFGCTVAAGADGLTVTGPDTLRGVDVDLHDVGELTPTVAAVAALAPTPSRLRGVAHLRGHETDRIAALAAEITAVGGDVDETPDGLEIRPAPLTAPTDRPWRAYADHRMATAGALVGLVVPGVEIDDIGATGKTFPDFPGSWAALVG</sequence>
<name>A0A511DLK2_9PSEU</name>
<dbReference type="EMBL" id="BJVJ01000061">
    <property type="protein sequence ID" value="GEL25700.1"/>
    <property type="molecule type" value="Genomic_DNA"/>
</dbReference>
<dbReference type="EC" id="2.5.1.19" evidence="8"/>
<feature type="binding site" evidence="8">
    <location>
        <position position="407"/>
    </location>
    <ligand>
        <name>phosphoenolpyruvate</name>
        <dbReference type="ChEBI" id="CHEBI:58702"/>
    </ligand>
</feature>
<evidence type="ECO:0000256" key="3">
    <source>
        <dbReference type="ARBA" id="ARBA00022490"/>
    </source>
</evidence>
<feature type="binding site" evidence="8">
    <location>
        <position position="192"/>
    </location>
    <ligand>
        <name>3-phosphoshikimate</name>
        <dbReference type="ChEBI" id="CHEBI:145989"/>
    </ligand>
</feature>
<dbReference type="PROSITE" id="PS00104">
    <property type="entry name" value="EPSP_SYNTHASE_1"/>
    <property type="match status" value="1"/>
</dbReference>
<evidence type="ECO:0000256" key="6">
    <source>
        <dbReference type="ARBA" id="ARBA00023141"/>
    </source>
</evidence>
<comment type="similarity">
    <text evidence="2 8">Belongs to the EPSP synthase family.</text>
</comment>
<evidence type="ECO:0000256" key="2">
    <source>
        <dbReference type="ARBA" id="ARBA00009948"/>
    </source>
</evidence>
<evidence type="ECO:0000256" key="8">
    <source>
        <dbReference type="HAMAP-Rule" id="MF_00210"/>
    </source>
</evidence>
<comment type="caution">
    <text evidence="10">The sequence shown here is derived from an EMBL/GenBank/DDBJ whole genome shotgun (WGS) entry which is preliminary data.</text>
</comment>
<feature type="binding site" evidence="8">
    <location>
        <position position="120"/>
    </location>
    <ligand>
        <name>phosphoenolpyruvate</name>
        <dbReference type="ChEBI" id="CHEBI:58702"/>
    </ligand>
</feature>
<dbReference type="FunFam" id="3.65.10.10:FF:000011">
    <property type="entry name" value="3-phosphoshikimate 1-carboxyvinyltransferase"/>
    <property type="match status" value="1"/>
</dbReference>
<evidence type="ECO:0000313" key="10">
    <source>
        <dbReference type="EMBL" id="GEL25700.1"/>
    </source>
</evidence>
<proteinExistence type="inferred from homology"/>
<dbReference type="InterPro" id="IPR036968">
    <property type="entry name" value="Enolpyruvate_Tfrase_sf"/>
</dbReference>
<dbReference type="Proteomes" id="UP000321685">
    <property type="component" value="Unassembled WGS sequence"/>
</dbReference>
<dbReference type="CDD" id="cd01556">
    <property type="entry name" value="EPSP_synthase"/>
    <property type="match status" value="1"/>
</dbReference>
<dbReference type="GO" id="GO:0005737">
    <property type="term" value="C:cytoplasm"/>
    <property type="evidence" value="ECO:0007669"/>
    <property type="project" value="UniProtKB-SubCell"/>
</dbReference>
<feature type="binding site" evidence="8">
    <location>
        <position position="164"/>
    </location>
    <ligand>
        <name>3-phosphoshikimate</name>
        <dbReference type="ChEBI" id="CHEBI:145989"/>
    </ligand>
</feature>
<keyword evidence="4 8" id="KW-0028">Amino-acid biosynthesis</keyword>
<keyword evidence="3 8" id="KW-0963">Cytoplasm</keyword>
<dbReference type="UniPathway" id="UPA00053">
    <property type="reaction ID" value="UER00089"/>
</dbReference>
<dbReference type="Pfam" id="PF00275">
    <property type="entry name" value="EPSP_synthase"/>
    <property type="match status" value="1"/>
</dbReference>
<dbReference type="GO" id="GO:0003866">
    <property type="term" value="F:3-phosphoshikimate 1-carboxyvinyltransferase activity"/>
    <property type="evidence" value="ECO:0007669"/>
    <property type="project" value="UniProtKB-UniRule"/>
</dbReference>
<protein>
    <recommendedName>
        <fullName evidence="8">3-phosphoshikimate 1-carboxyvinyltransferase</fullName>
        <ecNumber evidence="8">2.5.1.19</ecNumber>
    </recommendedName>
    <alternativeName>
        <fullName evidence="8">5-enolpyruvylshikimate-3-phosphate synthase</fullName>
        <shortName evidence="8">EPSP synthase</shortName>
        <shortName evidence="8">EPSPS</shortName>
    </alternativeName>
</protein>
<dbReference type="PIRSF" id="PIRSF000505">
    <property type="entry name" value="EPSPS"/>
    <property type="match status" value="1"/>
</dbReference>
<feature type="binding site" evidence="8">
    <location>
        <position position="29"/>
    </location>
    <ligand>
        <name>3-phosphoshikimate</name>
        <dbReference type="ChEBI" id="CHEBI:145989"/>
    </ligand>
</feature>
<dbReference type="PROSITE" id="PS00885">
    <property type="entry name" value="EPSP_SYNTHASE_2"/>
    <property type="match status" value="1"/>
</dbReference>
<organism evidence="10 11">
    <name type="scientific">Pseudonocardia sulfidoxydans NBRC 16205</name>
    <dbReference type="NCBI Taxonomy" id="1223511"/>
    <lineage>
        <taxon>Bacteria</taxon>
        <taxon>Bacillati</taxon>
        <taxon>Actinomycetota</taxon>
        <taxon>Actinomycetes</taxon>
        <taxon>Pseudonocardiales</taxon>
        <taxon>Pseudonocardiaceae</taxon>
        <taxon>Pseudonocardia</taxon>
    </lineage>
</organism>
<feature type="binding site" evidence="8">
    <location>
        <position position="165"/>
    </location>
    <ligand>
        <name>phosphoenolpyruvate</name>
        <dbReference type="ChEBI" id="CHEBI:58702"/>
    </ligand>
</feature>
<feature type="binding site" evidence="8">
    <location>
        <position position="92"/>
    </location>
    <ligand>
        <name>phosphoenolpyruvate</name>
        <dbReference type="ChEBI" id="CHEBI:58702"/>
    </ligand>
</feature>
<evidence type="ECO:0000313" key="11">
    <source>
        <dbReference type="Proteomes" id="UP000321685"/>
    </source>
</evidence>
<dbReference type="GO" id="GO:0009423">
    <property type="term" value="P:chorismate biosynthetic process"/>
    <property type="evidence" value="ECO:0007669"/>
    <property type="project" value="UniProtKB-UniRule"/>
</dbReference>
<feature type="binding site" evidence="8">
    <location>
        <position position="307"/>
    </location>
    <ligand>
        <name>3-phosphoshikimate</name>
        <dbReference type="ChEBI" id="CHEBI:145989"/>
    </ligand>
</feature>
<evidence type="ECO:0000256" key="5">
    <source>
        <dbReference type="ARBA" id="ARBA00022679"/>
    </source>
</evidence>
<dbReference type="RefSeq" id="WP_147112375.1">
    <property type="nucleotide sequence ID" value="NZ_BJVJ01000061.1"/>
</dbReference>
<feature type="binding site" evidence="8">
    <location>
        <position position="334"/>
    </location>
    <ligand>
        <name>3-phosphoshikimate</name>
        <dbReference type="ChEBI" id="CHEBI:145989"/>
    </ligand>
</feature>
<feature type="binding site" evidence="8">
    <location>
        <position position="24"/>
    </location>
    <ligand>
        <name>3-phosphoshikimate</name>
        <dbReference type="ChEBI" id="CHEBI:145989"/>
    </ligand>
</feature>
<dbReference type="FunFam" id="3.65.10.10:FF:000010">
    <property type="entry name" value="3-phosphoshikimate 1-carboxyvinyltransferase"/>
    <property type="match status" value="1"/>
</dbReference>
<comment type="catalytic activity">
    <reaction evidence="7">
        <text>3-phosphoshikimate + phosphoenolpyruvate = 5-O-(1-carboxyvinyl)-3-phosphoshikimate + phosphate</text>
        <dbReference type="Rhea" id="RHEA:21256"/>
        <dbReference type="ChEBI" id="CHEBI:43474"/>
        <dbReference type="ChEBI" id="CHEBI:57701"/>
        <dbReference type="ChEBI" id="CHEBI:58702"/>
        <dbReference type="ChEBI" id="CHEBI:145989"/>
        <dbReference type="EC" id="2.5.1.19"/>
    </reaction>
    <physiologicalReaction direction="left-to-right" evidence="7">
        <dbReference type="Rhea" id="RHEA:21257"/>
    </physiologicalReaction>
</comment>
<dbReference type="InterPro" id="IPR023193">
    <property type="entry name" value="EPSP_synthase_CS"/>
</dbReference>
<accession>A0A511DLK2</accession>
<gene>
    <name evidence="8 10" type="primary">aroA</name>
    <name evidence="10" type="ORF">PSU4_46540</name>
</gene>
<feature type="binding site" evidence="8">
    <location>
        <position position="163"/>
    </location>
    <ligand>
        <name>3-phosphoshikimate</name>
        <dbReference type="ChEBI" id="CHEBI:145989"/>
    </ligand>
</feature>
<dbReference type="OrthoDB" id="9809920at2"/>
<evidence type="ECO:0000256" key="4">
    <source>
        <dbReference type="ARBA" id="ARBA00022605"/>
    </source>
</evidence>
<dbReference type="GO" id="GO:0008652">
    <property type="term" value="P:amino acid biosynthetic process"/>
    <property type="evidence" value="ECO:0007669"/>
    <property type="project" value="UniProtKB-KW"/>
</dbReference>
<feature type="domain" description="Enolpyruvate transferase" evidence="9">
    <location>
        <begin position="10"/>
        <end position="414"/>
    </location>
</feature>
<evidence type="ECO:0000259" key="9">
    <source>
        <dbReference type="Pfam" id="PF00275"/>
    </source>
</evidence>
<dbReference type="PANTHER" id="PTHR21090:SF5">
    <property type="entry name" value="PENTAFUNCTIONAL AROM POLYPEPTIDE"/>
    <property type="match status" value="1"/>
</dbReference>
<dbReference type="InterPro" id="IPR006264">
    <property type="entry name" value="EPSP_synthase"/>
</dbReference>
<comment type="caution">
    <text evidence="8">Lacks conserved residue(s) required for the propagation of feature annotation.</text>
</comment>
<dbReference type="HAMAP" id="MF_00210">
    <property type="entry name" value="EPSP_synth"/>
    <property type="match status" value="1"/>
</dbReference>
<evidence type="ECO:0000256" key="1">
    <source>
        <dbReference type="ARBA" id="ARBA00004811"/>
    </source>
</evidence>
<keyword evidence="6 8" id="KW-0057">Aromatic amino acid biosynthesis</keyword>